<keyword evidence="11 17" id="KW-0520">NAD</keyword>
<comment type="pathway">
    <text evidence="3">Protein modification; peptidyl-diphthamide biosynthesis.</text>
</comment>
<keyword evidence="13 18" id="KW-0472">Membrane</keyword>
<evidence type="ECO:0000256" key="9">
    <source>
        <dbReference type="ARBA" id="ARBA00022989"/>
    </source>
</evidence>
<comment type="catalytic activity">
    <reaction evidence="15">
        <text>2 Fe(3+)-[Dph3] + NADH = 2 Fe(2+)-[Dph3] + NAD(+) + H(+)</text>
        <dbReference type="Rhea" id="RHEA:71231"/>
        <dbReference type="Rhea" id="RHEA-COMP:18002"/>
        <dbReference type="Rhea" id="RHEA-COMP:18003"/>
        <dbReference type="ChEBI" id="CHEBI:15378"/>
        <dbReference type="ChEBI" id="CHEBI:29033"/>
        <dbReference type="ChEBI" id="CHEBI:29034"/>
        <dbReference type="ChEBI" id="CHEBI:57540"/>
        <dbReference type="ChEBI" id="CHEBI:57945"/>
        <dbReference type="ChEBI" id="CHEBI:83228"/>
    </reaction>
    <physiologicalReaction direction="left-to-right" evidence="15">
        <dbReference type="Rhea" id="RHEA:71232"/>
    </physiologicalReaction>
</comment>
<evidence type="ECO:0000256" key="15">
    <source>
        <dbReference type="ARBA" id="ARBA00049138"/>
    </source>
</evidence>
<keyword evidence="10 17" id="KW-0560">Oxidoreductase</keyword>
<evidence type="ECO:0000256" key="17">
    <source>
        <dbReference type="RuleBase" id="RU361226"/>
    </source>
</evidence>
<keyword evidence="6 18" id="KW-0812">Transmembrane</keyword>
<evidence type="ECO:0000256" key="16">
    <source>
        <dbReference type="PIRSR" id="PIRSR601834-1"/>
    </source>
</evidence>
<dbReference type="InterPro" id="IPR008333">
    <property type="entry name" value="Cbr1-like_FAD-bd_dom"/>
</dbReference>
<dbReference type="Pfam" id="PF00175">
    <property type="entry name" value="NAD_binding_1"/>
    <property type="match status" value="1"/>
</dbReference>
<feature type="binding site" evidence="16">
    <location>
        <position position="159"/>
    </location>
    <ligand>
        <name>FAD</name>
        <dbReference type="ChEBI" id="CHEBI:57692"/>
    </ligand>
</feature>
<accession>A0A8H7FAV4</accession>
<comment type="catalytic activity">
    <reaction evidence="14 17">
        <text>2 Fe(III)-[cytochrome b5] + NADH = 2 Fe(II)-[cytochrome b5] + NAD(+) + H(+)</text>
        <dbReference type="Rhea" id="RHEA:46680"/>
        <dbReference type="Rhea" id="RHEA-COMP:10438"/>
        <dbReference type="Rhea" id="RHEA-COMP:10439"/>
        <dbReference type="ChEBI" id="CHEBI:15378"/>
        <dbReference type="ChEBI" id="CHEBI:29033"/>
        <dbReference type="ChEBI" id="CHEBI:29034"/>
        <dbReference type="ChEBI" id="CHEBI:57540"/>
        <dbReference type="ChEBI" id="CHEBI:57945"/>
        <dbReference type="EC" id="1.6.2.2"/>
    </reaction>
</comment>
<dbReference type="Pfam" id="PF00970">
    <property type="entry name" value="FAD_binding_6"/>
    <property type="match status" value="1"/>
</dbReference>
<dbReference type="PROSITE" id="PS51384">
    <property type="entry name" value="FAD_FR"/>
    <property type="match status" value="1"/>
</dbReference>
<feature type="transmembrane region" description="Helical" evidence="18">
    <location>
        <begin position="7"/>
        <end position="28"/>
    </location>
</feature>
<evidence type="ECO:0000256" key="13">
    <source>
        <dbReference type="ARBA" id="ARBA00023136"/>
    </source>
</evidence>
<dbReference type="Proteomes" id="UP000629468">
    <property type="component" value="Unassembled WGS sequence"/>
</dbReference>
<evidence type="ECO:0000256" key="1">
    <source>
        <dbReference type="ARBA" id="ARBA00001974"/>
    </source>
</evidence>
<evidence type="ECO:0000256" key="4">
    <source>
        <dbReference type="ARBA" id="ARBA00006105"/>
    </source>
</evidence>
<evidence type="ECO:0000256" key="11">
    <source>
        <dbReference type="ARBA" id="ARBA00023027"/>
    </source>
</evidence>
<dbReference type="Gene3D" id="3.40.50.80">
    <property type="entry name" value="Nucleotide-binding domain of ferredoxin-NADP reductase (FNR) module"/>
    <property type="match status" value="1"/>
</dbReference>
<feature type="binding site" evidence="16">
    <location>
        <position position="161"/>
    </location>
    <ligand>
        <name>FAD</name>
        <dbReference type="ChEBI" id="CHEBI:57692"/>
    </ligand>
</feature>
<dbReference type="SUPFAM" id="SSF63380">
    <property type="entry name" value="Riboflavin synthase domain-like"/>
    <property type="match status" value="1"/>
</dbReference>
<feature type="binding site" evidence="16">
    <location>
        <position position="186"/>
    </location>
    <ligand>
        <name>FAD</name>
        <dbReference type="ChEBI" id="CHEBI:57692"/>
    </ligand>
</feature>
<evidence type="ECO:0000256" key="3">
    <source>
        <dbReference type="ARBA" id="ARBA00005156"/>
    </source>
</evidence>
<dbReference type="InterPro" id="IPR001709">
    <property type="entry name" value="Flavoprot_Pyr_Nucl_cyt_Rdtase"/>
</dbReference>
<evidence type="ECO:0000259" key="19">
    <source>
        <dbReference type="PROSITE" id="PS51384"/>
    </source>
</evidence>
<comment type="caution">
    <text evidence="20">The sequence shown here is derived from an EMBL/GenBank/DDBJ whole genome shotgun (WGS) entry which is preliminary data.</text>
</comment>
<keyword evidence="5 16" id="KW-0285">Flavoprotein</keyword>
<evidence type="ECO:0000256" key="6">
    <source>
        <dbReference type="ARBA" id="ARBA00022692"/>
    </source>
</evidence>
<dbReference type="SUPFAM" id="SSF52343">
    <property type="entry name" value="Ferredoxin reductase-like, C-terminal NADP-linked domain"/>
    <property type="match status" value="1"/>
</dbReference>
<feature type="transmembrane region" description="Helical" evidence="18">
    <location>
        <begin position="72"/>
        <end position="95"/>
    </location>
</feature>
<evidence type="ECO:0000256" key="8">
    <source>
        <dbReference type="ARBA" id="ARBA00022827"/>
    </source>
</evidence>
<dbReference type="AlphaFoldDB" id="A0A8H7FAV4"/>
<feature type="domain" description="FAD-binding FR-type" evidence="19">
    <location>
        <begin position="107"/>
        <end position="210"/>
    </location>
</feature>
<feature type="binding site" evidence="16">
    <location>
        <position position="176"/>
    </location>
    <ligand>
        <name>FAD</name>
        <dbReference type="ChEBI" id="CHEBI:57692"/>
    </ligand>
</feature>
<evidence type="ECO:0000256" key="2">
    <source>
        <dbReference type="ARBA" id="ARBA00004294"/>
    </source>
</evidence>
<dbReference type="InterPro" id="IPR017938">
    <property type="entry name" value="Riboflavin_synthase-like_b-brl"/>
</dbReference>
<gene>
    <name evidence="20" type="ORF">Agabi119p4_635</name>
</gene>
<dbReference type="InterPro" id="IPR001834">
    <property type="entry name" value="CBR-like"/>
</dbReference>
<comment type="cofactor">
    <cofactor evidence="1 16 17">
        <name>FAD</name>
        <dbReference type="ChEBI" id="CHEBI:57692"/>
    </cofactor>
</comment>
<dbReference type="GO" id="GO:0005741">
    <property type="term" value="C:mitochondrial outer membrane"/>
    <property type="evidence" value="ECO:0007669"/>
    <property type="project" value="UniProtKB-SubCell"/>
</dbReference>
<evidence type="ECO:0000256" key="12">
    <source>
        <dbReference type="ARBA" id="ARBA00023128"/>
    </source>
</evidence>
<dbReference type="InterPro" id="IPR001433">
    <property type="entry name" value="OxRdtase_FAD/NAD-bd"/>
</dbReference>
<dbReference type="EMBL" id="JABXXO010000001">
    <property type="protein sequence ID" value="KAF7784470.1"/>
    <property type="molecule type" value="Genomic_DNA"/>
</dbReference>
<evidence type="ECO:0000256" key="5">
    <source>
        <dbReference type="ARBA" id="ARBA00022630"/>
    </source>
</evidence>
<proteinExistence type="inferred from homology"/>
<evidence type="ECO:0000313" key="20">
    <source>
        <dbReference type="EMBL" id="KAF7784470.1"/>
    </source>
</evidence>
<comment type="similarity">
    <text evidence="4 17">Belongs to the flavoprotein pyridine nucleotide cytochrome reductase family.</text>
</comment>
<keyword evidence="12" id="KW-0496">Mitochondrion</keyword>
<dbReference type="InterPro" id="IPR017927">
    <property type="entry name" value="FAD-bd_FR_type"/>
</dbReference>
<keyword evidence="9 18" id="KW-1133">Transmembrane helix</keyword>
<sequence length="351" mass="38872">MANRFQLAFLVSTVASFFALFFLSRLVLRLLVDAGYEPSHLILLGLPINPSPLKFSRPMGVFNLPLLGQVDLFGTLTNPPFLASAFLIGGTLYLLTRSTQRKALDPTKWLEFPLKEKIQVSPNTAIYRFKLPGMLDVLGLPIGQHVSVSADINGKLVARSYTPVSSDNDPGCFDLLIKTYEKGNISRTMDSLKIGDTMRFKGPKGNFIYTPRLCEHINMIAGGTGITPMLQIIRAVLGNPADPTDINLIYANVNYDDILLREDLDQLSKLHSNRFKVYFVLNNPPPSWDGGVGFVTKDHIKDHLRNPDDGNGKLLICGPPPMVAAMKKNIQELGYPAPNTISKLQDKVFVF</sequence>
<evidence type="ECO:0000256" key="7">
    <source>
        <dbReference type="ARBA" id="ARBA00022787"/>
    </source>
</evidence>
<evidence type="ECO:0000256" key="10">
    <source>
        <dbReference type="ARBA" id="ARBA00023002"/>
    </source>
</evidence>
<dbReference type="Gene3D" id="2.40.30.10">
    <property type="entry name" value="Translation factors"/>
    <property type="match status" value="1"/>
</dbReference>
<dbReference type="InterPro" id="IPR039261">
    <property type="entry name" value="FNR_nucleotide-bd"/>
</dbReference>
<keyword evidence="7" id="KW-1000">Mitochondrion outer membrane</keyword>
<dbReference type="EC" id="1.6.2.2" evidence="17"/>
<evidence type="ECO:0000256" key="14">
    <source>
        <dbReference type="ARBA" id="ARBA00047682"/>
    </source>
</evidence>
<dbReference type="PRINTS" id="PR00406">
    <property type="entry name" value="CYTB5RDTASE"/>
</dbReference>
<protein>
    <recommendedName>
        <fullName evidence="17">NADH-cytochrome b5 reductase</fullName>
        <ecNumber evidence="17">1.6.2.2</ecNumber>
    </recommendedName>
</protein>
<dbReference type="CDD" id="cd06183">
    <property type="entry name" value="cyt_b5_reduct_like"/>
    <property type="match status" value="1"/>
</dbReference>
<evidence type="ECO:0000313" key="21">
    <source>
        <dbReference type="Proteomes" id="UP000629468"/>
    </source>
</evidence>
<name>A0A8H7FAV4_AGABI</name>
<dbReference type="PANTHER" id="PTHR19370">
    <property type="entry name" value="NADH-CYTOCHROME B5 REDUCTASE"/>
    <property type="match status" value="1"/>
</dbReference>
<feature type="binding site" evidence="16">
    <location>
        <position position="185"/>
    </location>
    <ligand>
        <name>FAD</name>
        <dbReference type="ChEBI" id="CHEBI:57692"/>
    </ligand>
</feature>
<evidence type="ECO:0000256" key="18">
    <source>
        <dbReference type="SAM" id="Phobius"/>
    </source>
</evidence>
<dbReference type="FunFam" id="2.40.30.10:FF:000032">
    <property type="entry name" value="NADH-cytochrome b5 reductase"/>
    <property type="match status" value="1"/>
</dbReference>
<feature type="binding site" evidence="16">
    <location>
        <position position="227"/>
    </location>
    <ligand>
        <name>FAD</name>
        <dbReference type="ChEBI" id="CHEBI:57692"/>
    </ligand>
</feature>
<reference evidence="20 21" key="1">
    <citation type="journal article" name="Sci. Rep.">
        <title>Telomere-to-telomere assembled and centromere annotated genomes of the two main subspecies of the button mushroom Agaricus bisporus reveal especially polymorphic chromosome ends.</title>
        <authorList>
            <person name="Sonnenberg A.S.M."/>
            <person name="Sedaghat-Telgerd N."/>
            <person name="Lavrijssen B."/>
            <person name="Ohm R.A."/>
            <person name="Hendrickx P.M."/>
            <person name="Scholtmeijer K."/>
            <person name="Baars J.J.P."/>
            <person name="van Peer A."/>
        </authorList>
    </citation>
    <scope>NUCLEOTIDE SEQUENCE [LARGE SCALE GENOMIC DNA]</scope>
    <source>
        <strain evidence="20 21">H119_p4</strain>
    </source>
</reference>
<dbReference type="GO" id="GO:0090524">
    <property type="term" value="F:cytochrome-b5 reductase activity, acting on NADH"/>
    <property type="evidence" value="ECO:0007669"/>
    <property type="project" value="UniProtKB-EC"/>
</dbReference>
<dbReference type="FunFam" id="3.40.50.80:FF:000019">
    <property type="entry name" value="NADH-cytochrome b5 reductase"/>
    <property type="match status" value="1"/>
</dbReference>
<organism evidence="20 21">
    <name type="scientific">Agaricus bisporus var. burnettii</name>
    <dbReference type="NCBI Taxonomy" id="192524"/>
    <lineage>
        <taxon>Eukaryota</taxon>
        <taxon>Fungi</taxon>
        <taxon>Dikarya</taxon>
        <taxon>Basidiomycota</taxon>
        <taxon>Agaricomycotina</taxon>
        <taxon>Agaricomycetes</taxon>
        <taxon>Agaricomycetidae</taxon>
        <taxon>Agaricales</taxon>
        <taxon>Agaricineae</taxon>
        <taxon>Agaricaceae</taxon>
        <taxon>Agaricus</taxon>
    </lineage>
</organism>
<keyword evidence="8 16" id="KW-0274">FAD</keyword>
<dbReference type="PRINTS" id="PR00371">
    <property type="entry name" value="FPNCR"/>
</dbReference>
<comment type="subcellular location">
    <subcellularLocation>
        <location evidence="2">Mitochondrion outer membrane</location>
    </subcellularLocation>
</comment>
<feature type="binding site" evidence="16">
    <location>
        <position position="178"/>
    </location>
    <ligand>
        <name>FAD</name>
        <dbReference type="ChEBI" id="CHEBI:57692"/>
    </ligand>
</feature>
<dbReference type="PANTHER" id="PTHR19370:SF184">
    <property type="entry name" value="NADH-CYTOCHROME B5 REDUCTASE-LIKE"/>
    <property type="match status" value="1"/>
</dbReference>